<name>A0A699L8G9_TANCI</name>
<comment type="caution">
    <text evidence="2">The sequence shown here is derived from an EMBL/GenBank/DDBJ whole genome shotgun (WGS) entry which is preliminary data.</text>
</comment>
<feature type="region of interest" description="Disordered" evidence="1">
    <location>
        <begin position="43"/>
        <end position="78"/>
    </location>
</feature>
<accession>A0A699L8G9</accession>
<dbReference type="GO" id="GO:0003964">
    <property type="term" value="F:RNA-directed DNA polymerase activity"/>
    <property type="evidence" value="ECO:0007669"/>
    <property type="project" value="UniProtKB-KW"/>
</dbReference>
<organism evidence="2">
    <name type="scientific">Tanacetum cinerariifolium</name>
    <name type="common">Dalmatian daisy</name>
    <name type="synonym">Chrysanthemum cinerariifolium</name>
    <dbReference type="NCBI Taxonomy" id="118510"/>
    <lineage>
        <taxon>Eukaryota</taxon>
        <taxon>Viridiplantae</taxon>
        <taxon>Streptophyta</taxon>
        <taxon>Embryophyta</taxon>
        <taxon>Tracheophyta</taxon>
        <taxon>Spermatophyta</taxon>
        <taxon>Magnoliopsida</taxon>
        <taxon>eudicotyledons</taxon>
        <taxon>Gunneridae</taxon>
        <taxon>Pentapetalae</taxon>
        <taxon>asterids</taxon>
        <taxon>campanulids</taxon>
        <taxon>Asterales</taxon>
        <taxon>Asteraceae</taxon>
        <taxon>Asteroideae</taxon>
        <taxon>Anthemideae</taxon>
        <taxon>Anthemidinae</taxon>
        <taxon>Tanacetum</taxon>
    </lineage>
</organism>
<evidence type="ECO:0000313" key="2">
    <source>
        <dbReference type="EMBL" id="GFB30595.1"/>
    </source>
</evidence>
<keyword evidence="2" id="KW-0695">RNA-directed DNA polymerase</keyword>
<dbReference type="AlphaFoldDB" id="A0A699L8G9"/>
<sequence length="232" mass="26778">MILLKDRNEAWHESAFTQIDRIWGEVIFFEKCNENNKNLVAGKVSESVSDEDHVDDYDDEADNENQGGKDHGEDLEDEDDIFDDGYECDLFLHQDFDNYQGEGGWICDEISDTLDRTKMSPGNCSSNKVNSRKFVVNNVPSREQSCGFVIKKLDGNSGGIIAIWNKSMFMEQNVVYGDGFLVVYRQRIHFNTLCLMIVVYAPQEFDRKVSLWNNLSNLVTNFYSPSLVFWRF</sequence>
<gene>
    <name evidence="2" type="ORF">Tci_702566</name>
</gene>
<keyword evidence="2" id="KW-0808">Transferase</keyword>
<dbReference type="EMBL" id="BKCJ010597886">
    <property type="protein sequence ID" value="GFB30595.1"/>
    <property type="molecule type" value="Genomic_DNA"/>
</dbReference>
<evidence type="ECO:0000256" key="1">
    <source>
        <dbReference type="SAM" id="MobiDB-lite"/>
    </source>
</evidence>
<proteinExistence type="predicted"/>
<protein>
    <submittedName>
        <fullName evidence="2">RNA-directed DNA polymerase, eukaryota</fullName>
    </submittedName>
</protein>
<keyword evidence="2" id="KW-0548">Nucleotidyltransferase</keyword>
<reference evidence="2" key="1">
    <citation type="journal article" date="2019" name="Sci. Rep.">
        <title>Draft genome of Tanacetum cinerariifolium, the natural source of mosquito coil.</title>
        <authorList>
            <person name="Yamashiro T."/>
            <person name="Shiraishi A."/>
            <person name="Satake H."/>
            <person name="Nakayama K."/>
        </authorList>
    </citation>
    <scope>NUCLEOTIDE SEQUENCE</scope>
</reference>
<feature type="compositionally biased region" description="Acidic residues" evidence="1">
    <location>
        <begin position="48"/>
        <end position="63"/>
    </location>
</feature>